<dbReference type="EMBL" id="BTSX01000001">
    <property type="protein sequence ID" value="GMS78002.1"/>
    <property type="molecule type" value="Genomic_DNA"/>
</dbReference>
<dbReference type="Pfam" id="PF01549">
    <property type="entry name" value="ShK"/>
    <property type="match status" value="1"/>
</dbReference>
<evidence type="ECO:0000313" key="6">
    <source>
        <dbReference type="Proteomes" id="UP001432027"/>
    </source>
</evidence>
<evidence type="ECO:0000259" key="2">
    <source>
        <dbReference type="Pfam" id="PF01549"/>
    </source>
</evidence>
<evidence type="ECO:0000313" key="5">
    <source>
        <dbReference type="EMBL" id="GMS78004.1"/>
    </source>
</evidence>
<feature type="domain" description="ShKT" evidence="2">
    <location>
        <begin position="16"/>
        <end position="51"/>
    </location>
</feature>
<feature type="signal peptide" evidence="1">
    <location>
        <begin position="1"/>
        <end position="19"/>
    </location>
</feature>
<comment type="caution">
    <text evidence="3">The sequence shown here is derived from an EMBL/GenBank/DDBJ whole genome shotgun (WGS) entry which is preliminary data.</text>
</comment>
<reference evidence="3" key="1">
    <citation type="submission" date="2023-10" db="EMBL/GenBank/DDBJ databases">
        <title>Genome assembly of Pristionchus species.</title>
        <authorList>
            <person name="Yoshida K."/>
            <person name="Sommer R.J."/>
        </authorList>
    </citation>
    <scope>NUCLEOTIDE SEQUENCE</scope>
    <source>
        <strain evidence="3">RS0144</strain>
    </source>
</reference>
<dbReference type="InterPro" id="IPR003582">
    <property type="entry name" value="ShKT_dom"/>
</dbReference>
<protein>
    <recommendedName>
        <fullName evidence="2">ShKT domain-containing protein</fullName>
    </recommendedName>
</protein>
<gene>
    <name evidence="3" type="ORF">PENTCL1PPCAC_177</name>
    <name evidence="4" type="ORF">PENTCL1PPCAC_178</name>
    <name evidence="5" type="ORF">PENTCL1PPCAC_179</name>
</gene>
<feature type="non-terminal residue" evidence="3">
    <location>
        <position position="199"/>
    </location>
</feature>
<dbReference type="Gene3D" id="1.10.10.1940">
    <property type="match status" value="1"/>
</dbReference>
<proteinExistence type="predicted"/>
<evidence type="ECO:0000313" key="3">
    <source>
        <dbReference type="EMBL" id="GMS78002.1"/>
    </source>
</evidence>
<organism evidence="3 6">
    <name type="scientific">Pristionchus entomophagus</name>
    <dbReference type="NCBI Taxonomy" id="358040"/>
    <lineage>
        <taxon>Eukaryota</taxon>
        <taxon>Metazoa</taxon>
        <taxon>Ecdysozoa</taxon>
        <taxon>Nematoda</taxon>
        <taxon>Chromadorea</taxon>
        <taxon>Rhabditida</taxon>
        <taxon>Rhabditina</taxon>
        <taxon>Diplogasteromorpha</taxon>
        <taxon>Diplogasteroidea</taxon>
        <taxon>Neodiplogasteridae</taxon>
        <taxon>Pristionchus</taxon>
    </lineage>
</organism>
<name>A0AAV5S7J1_9BILA</name>
<keyword evidence="6" id="KW-1185">Reference proteome</keyword>
<accession>A0AAV5S7J1</accession>
<sequence>MARTLLLLAVVVGAQCVLAENVNCANWKRNGFCDNGAYTQAMKMQYCPQSCAASAGGTATTTVATAKKENVNCPKWNTNVTTVFCAAMTNDQKKTFCFTTCAKEIAAAAATTAVAGEECAFYVDKAGKVERVVVKKSTDKTTVKTGATTANKLLNVFASKGCTVEIYPDETTPATGTLTKAYPGDTGTGYNKINPATTA</sequence>
<dbReference type="Proteomes" id="UP001432027">
    <property type="component" value="Unassembled WGS sequence"/>
</dbReference>
<evidence type="ECO:0000313" key="4">
    <source>
        <dbReference type="EMBL" id="GMS78003.1"/>
    </source>
</evidence>
<dbReference type="AlphaFoldDB" id="A0AAV5S7J1"/>
<feature type="chain" id="PRO_5044714664" description="ShKT domain-containing protein" evidence="1">
    <location>
        <begin position="20"/>
        <end position="199"/>
    </location>
</feature>
<dbReference type="EMBL" id="BTSX01000001">
    <property type="protein sequence ID" value="GMS78003.1"/>
    <property type="molecule type" value="Genomic_DNA"/>
</dbReference>
<dbReference type="PANTHER" id="PTHR46707">
    <property type="entry name" value="PROTEIN CBG07468"/>
    <property type="match status" value="1"/>
</dbReference>
<keyword evidence="1" id="KW-0732">Signal</keyword>
<dbReference type="PANTHER" id="PTHR46707:SF1">
    <property type="entry name" value="COEXPRESSED WITH POLYCYSTINS-RELATED"/>
    <property type="match status" value="1"/>
</dbReference>
<evidence type="ECO:0000256" key="1">
    <source>
        <dbReference type="SAM" id="SignalP"/>
    </source>
</evidence>
<dbReference type="EMBL" id="BTSX01000001">
    <property type="protein sequence ID" value="GMS78004.1"/>
    <property type="molecule type" value="Genomic_DNA"/>
</dbReference>